<proteinExistence type="inferred from homology"/>
<keyword evidence="4 7" id="KW-1133">Transmembrane helix</keyword>
<dbReference type="InterPro" id="IPR007267">
    <property type="entry name" value="GtrA_DPMS_TM"/>
</dbReference>
<dbReference type="Proteomes" id="UP001501116">
    <property type="component" value="Unassembled WGS sequence"/>
</dbReference>
<feature type="region of interest" description="Disordered" evidence="6">
    <location>
        <begin position="1"/>
        <end position="21"/>
    </location>
</feature>
<dbReference type="Pfam" id="PF04138">
    <property type="entry name" value="GtrA_DPMS_TM"/>
    <property type="match status" value="1"/>
</dbReference>
<comment type="similarity">
    <text evidence="2">Belongs to the GtrA family.</text>
</comment>
<reference evidence="9 10" key="1">
    <citation type="journal article" date="2019" name="Int. J. Syst. Evol. Microbiol.">
        <title>The Global Catalogue of Microorganisms (GCM) 10K type strain sequencing project: providing services to taxonomists for standard genome sequencing and annotation.</title>
        <authorList>
            <consortium name="The Broad Institute Genomics Platform"/>
            <consortium name="The Broad Institute Genome Sequencing Center for Infectious Disease"/>
            <person name="Wu L."/>
            <person name="Ma J."/>
        </authorList>
    </citation>
    <scope>NUCLEOTIDE SEQUENCE [LARGE SCALE GENOMIC DNA]</scope>
    <source>
        <strain evidence="9 10">JCM 14545</strain>
    </source>
</reference>
<evidence type="ECO:0000256" key="3">
    <source>
        <dbReference type="ARBA" id="ARBA00022692"/>
    </source>
</evidence>
<evidence type="ECO:0000313" key="10">
    <source>
        <dbReference type="Proteomes" id="UP001501116"/>
    </source>
</evidence>
<dbReference type="PANTHER" id="PTHR38459:SF1">
    <property type="entry name" value="PROPHAGE BACTOPRENOL-LINKED GLUCOSE TRANSLOCASE HOMOLOG"/>
    <property type="match status" value="1"/>
</dbReference>
<dbReference type="RefSeq" id="WP_344417183.1">
    <property type="nucleotide sequence ID" value="NZ_BAAANN010000009.1"/>
</dbReference>
<dbReference type="InterPro" id="IPR051401">
    <property type="entry name" value="GtrA_CellWall_Glycosyl"/>
</dbReference>
<feature type="compositionally biased region" description="Basic and acidic residues" evidence="6">
    <location>
        <begin position="7"/>
        <end position="19"/>
    </location>
</feature>
<organism evidence="9 10">
    <name type="scientific">Amycolatopsis minnesotensis</name>
    <dbReference type="NCBI Taxonomy" id="337894"/>
    <lineage>
        <taxon>Bacteria</taxon>
        <taxon>Bacillati</taxon>
        <taxon>Actinomycetota</taxon>
        <taxon>Actinomycetes</taxon>
        <taxon>Pseudonocardiales</taxon>
        <taxon>Pseudonocardiaceae</taxon>
        <taxon>Amycolatopsis</taxon>
    </lineage>
</organism>
<dbReference type="PANTHER" id="PTHR38459">
    <property type="entry name" value="PROPHAGE BACTOPRENOL-LINKED GLUCOSE TRANSLOCASE HOMOLOG"/>
    <property type="match status" value="1"/>
</dbReference>
<name>A0ABN2QMJ4_9PSEU</name>
<feature type="transmembrane region" description="Helical" evidence="7">
    <location>
        <begin position="57"/>
        <end position="75"/>
    </location>
</feature>
<evidence type="ECO:0000256" key="7">
    <source>
        <dbReference type="SAM" id="Phobius"/>
    </source>
</evidence>
<feature type="transmembrane region" description="Helical" evidence="7">
    <location>
        <begin position="128"/>
        <end position="148"/>
    </location>
</feature>
<comment type="caution">
    <text evidence="9">The sequence shown here is derived from an EMBL/GenBank/DDBJ whole genome shotgun (WGS) entry which is preliminary data.</text>
</comment>
<evidence type="ECO:0000313" key="9">
    <source>
        <dbReference type="EMBL" id="GAA1954998.1"/>
    </source>
</evidence>
<protein>
    <submittedName>
        <fullName evidence="9">GtrA family protein</fullName>
    </submittedName>
</protein>
<dbReference type="EMBL" id="BAAANN010000009">
    <property type="protein sequence ID" value="GAA1954998.1"/>
    <property type="molecule type" value="Genomic_DNA"/>
</dbReference>
<feature type="transmembrane region" description="Helical" evidence="7">
    <location>
        <begin position="96"/>
        <end position="116"/>
    </location>
</feature>
<keyword evidence="10" id="KW-1185">Reference proteome</keyword>
<evidence type="ECO:0000259" key="8">
    <source>
        <dbReference type="Pfam" id="PF04138"/>
    </source>
</evidence>
<evidence type="ECO:0000256" key="6">
    <source>
        <dbReference type="SAM" id="MobiDB-lite"/>
    </source>
</evidence>
<keyword evidence="5 7" id="KW-0472">Membrane</keyword>
<gene>
    <name evidence="9" type="ORF">GCM10009754_25690</name>
</gene>
<evidence type="ECO:0000256" key="2">
    <source>
        <dbReference type="ARBA" id="ARBA00009399"/>
    </source>
</evidence>
<comment type="subcellular location">
    <subcellularLocation>
        <location evidence="1">Membrane</location>
        <topology evidence="1">Multi-pass membrane protein</topology>
    </subcellularLocation>
</comment>
<accession>A0ABN2QMJ4</accession>
<feature type="transmembrane region" description="Helical" evidence="7">
    <location>
        <begin position="30"/>
        <end position="51"/>
    </location>
</feature>
<sequence length="156" mass="17266">MTTVRWVGDHLPHRQEPGPRRRHHRLGEHLVLYVVAGGVTTAMQAGLFLLLRPWLDSVLANLAAIAVTTVVNTEFHRRVTFADSESTASRRRVQSVLTFAFYAGYGSVVLAILEALVDAPSANLEAVVLAVASTLGGLARFVLLRWWVFTRHTPRT</sequence>
<evidence type="ECO:0000256" key="4">
    <source>
        <dbReference type="ARBA" id="ARBA00022989"/>
    </source>
</evidence>
<feature type="domain" description="GtrA/DPMS transmembrane" evidence="8">
    <location>
        <begin position="33"/>
        <end position="149"/>
    </location>
</feature>
<keyword evidence="3 7" id="KW-0812">Transmembrane</keyword>
<evidence type="ECO:0000256" key="1">
    <source>
        <dbReference type="ARBA" id="ARBA00004141"/>
    </source>
</evidence>
<evidence type="ECO:0000256" key="5">
    <source>
        <dbReference type="ARBA" id="ARBA00023136"/>
    </source>
</evidence>